<name>A0A160NVJ0_STRLU</name>
<organism evidence="2 3">
    <name type="scientific">Streptomyces laurentii</name>
    <dbReference type="NCBI Taxonomy" id="39478"/>
    <lineage>
        <taxon>Bacteria</taxon>
        <taxon>Bacillati</taxon>
        <taxon>Actinomycetota</taxon>
        <taxon>Actinomycetes</taxon>
        <taxon>Kitasatosporales</taxon>
        <taxon>Streptomycetaceae</taxon>
        <taxon>Streptomyces</taxon>
    </lineage>
</organism>
<sequence>MGPAAGQEADEGGGLGARRPHRARRAGGRLTAGTALPLPEGSWWDWEVRHYDGSRLTLVAGHDLTYHHGLEVVFTDTVYVRCPMAFGDPEFREPTPGERAETARLVGGEPPVLVAFEADGGGTEPVSCLIAAEAWAVRQGTFRRSVRAG</sequence>
<dbReference type="RefSeq" id="WP_359875321.1">
    <property type="nucleotide sequence ID" value="NZ_JBEYHT010000011.1"/>
</dbReference>
<dbReference type="AlphaFoldDB" id="A0A160NVJ0"/>
<protein>
    <submittedName>
        <fullName evidence="2">Uncharacterized protein</fullName>
    </submittedName>
</protein>
<evidence type="ECO:0000313" key="3">
    <source>
        <dbReference type="Proteomes" id="UP000217676"/>
    </source>
</evidence>
<evidence type="ECO:0000313" key="2">
    <source>
        <dbReference type="EMBL" id="BAU81916.1"/>
    </source>
</evidence>
<gene>
    <name evidence="2" type="ORF">SLA_0965</name>
</gene>
<accession>A0A160NVJ0</accession>
<reference evidence="2 3" key="1">
    <citation type="journal article" date="2016" name="Genome Announc.">
        <title>Complete Genome Sequence of Thiostrepton-Producing Streptomyces laurentii ATCC 31255.</title>
        <authorList>
            <person name="Doi K."/>
            <person name="Fujino Y."/>
            <person name="Nagayoshi Y."/>
            <person name="Ohshima T."/>
            <person name="Ogata S."/>
        </authorList>
    </citation>
    <scope>NUCLEOTIDE SEQUENCE [LARGE SCALE GENOMIC DNA]</scope>
    <source>
        <strain evidence="2 3">ATCC 31255</strain>
    </source>
</reference>
<dbReference type="KEGG" id="slau:SLA_0965"/>
<dbReference type="EMBL" id="AP017424">
    <property type="protein sequence ID" value="BAU81916.1"/>
    <property type="molecule type" value="Genomic_DNA"/>
</dbReference>
<keyword evidence="3" id="KW-1185">Reference proteome</keyword>
<dbReference type="Proteomes" id="UP000217676">
    <property type="component" value="Chromosome"/>
</dbReference>
<evidence type="ECO:0000256" key="1">
    <source>
        <dbReference type="SAM" id="MobiDB-lite"/>
    </source>
</evidence>
<feature type="region of interest" description="Disordered" evidence="1">
    <location>
        <begin position="1"/>
        <end position="33"/>
    </location>
</feature>
<feature type="compositionally biased region" description="Basic residues" evidence="1">
    <location>
        <begin position="18"/>
        <end position="27"/>
    </location>
</feature>
<proteinExistence type="predicted"/>